<dbReference type="SUPFAM" id="SSF48726">
    <property type="entry name" value="Immunoglobulin"/>
    <property type="match status" value="4"/>
</dbReference>
<dbReference type="SMART" id="SM00060">
    <property type="entry name" value="FN3"/>
    <property type="match status" value="5"/>
</dbReference>
<accession>A0A8J1UK87</accession>
<organism evidence="7 8">
    <name type="scientific">Owenia fusiformis</name>
    <name type="common">Polychaete worm</name>
    <dbReference type="NCBI Taxonomy" id="6347"/>
    <lineage>
        <taxon>Eukaryota</taxon>
        <taxon>Metazoa</taxon>
        <taxon>Spiralia</taxon>
        <taxon>Lophotrochozoa</taxon>
        <taxon>Annelida</taxon>
        <taxon>Polychaeta</taxon>
        <taxon>Sedentaria</taxon>
        <taxon>Canalipalpata</taxon>
        <taxon>Sabellida</taxon>
        <taxon>Oweniida</taxon>
        <taxon>Oweniidae</taxon>
        <taxon>Owenia</taxon>
    </lineage>
</organism>
<dbReference type="Gene3D" id="2.60.40.10">
    <property type="entry name" value="Immunoglobulins"/>
    <property type="match status" value="9"/>
</dbReference>
<dbReference type="SMART" id="SM00409">
    <property type="entry name" value="IG"/>
    <property type="match status" value="4"/>
</dbReference>
<dbReference type="AlphaFoldDB" id="A0A8J1UK87"/>
<feature type="compositionally biased region" description="Basic and acidic residues" evidence="4">
    <location>
        <begin position="1234"/>
        <end position="1252"/>
    </location>
</feature>
<dbReference type="FunFam" id="2.60.40.10:FF:000032">
    <property type="entry name" value="palladin isoform X1"/>
    <property type="match status" value="1"/>
</dbReference>
<feature type="chain" id="PRO_5043916162" evidence="6">
    <location>
        <begin position="27"/>
        <end position="1264"/>
    </location>
</feature>
<dbReference type="SMART" id="SM00408">
    <property type="entry name" value="IGc2"/>
    <property type="match status" value="4"/>
</dbReference>
<dbReference type="InterPro" id="IPR003961">
    <property type="entry name" value="FN3_dom"/>
</dbReference>
<dbReference type="Pfam" id="PF13895">
    <property type="entry name" value="Ig_2"/>
    <property type="match status" value="1"/>
</dbReference>
<feature type="transmembrane region" description="Helical" evidence="5">
    <location>
        <begin position="971"/>
        <end position="993"/>
    </location>
</feature>
<dbReference type="PROSITE" id="PS50853">
    <property type="entry name" value="FN3"/>
    <property type="match status" value="5"/>
</dbReference>
<proteinExistence type="predicted"/>
<keyword evidence="5" id="KW-0472">Membrane</keyword>
<dbReference type="Pfam" id="PF13927">
    <property type="entry name" value="Ig_3"/>
    <property type="match status" value="1"/>
</dbReference>
<evidence type="ECO:0000256" key="4">
    <source>
        <dbReference type="SAM" id="MobiDB-lite"/>
    </source>
</evidence>
<protein>
    <submittedName>
        <fullName evidence="7">Uncharacterized protein</fullName>
    </submittedName>
</protein>
<dbReference type="InterPro" id="IPR003599">
    <property type="entry name" value="Ig_sub"/>
</dbReference>
<feature type="compositionally biased region" description="Polar residues" evidence="4">
    <location>
        <begin position="1089"/>
        <end position="1101"/>
    </location>
</feature>
<dbReference type="Proteomes" id="UP000749559">
    <property type="component" value="Unassembled WGS sequence"/>
</dbReference>
<feature type="compositionally biased region" description="Basic and acidic residues" evidence="4">
    <location>
        <begin position="1177"/>
        <end position="1195"/>
    </location>
</feature>
<dbReference type="InterPro" id="IPR036116">
    <property type="entry name" value="FN3_sf"/>
</dbReference>
<dbReference type="FunFam" id="2.60.40.10:FF:000189">
    <property type="entry name" value="Neogenin isoform 3"/>
    <property type="match status" value="1"/>
</dbReference>
<feature type="compositionally biased region" description="Polar residues" evidence="4">
    <location>
        <begin position="1120"/>
        <end position="1129"/>
    </location>
</feature>
<evidence type="ECO:0000256" key="3">
    <source>
        <dbReference type="ARBA" id="ARBA00023319"/>
    </source>
</evidence>
<feature type="signal peptide" evidence="6">
    <location>
        <begin position="1"/>
        <end position="26"/>
    </location>
</feature>
<keyword evidence="5" id="KW-1133">Transmembrane helix</keyword>
<evidence type="ECO:0000313" key="7">
    <source>
        <dbReference type="EMBL" id="CAH1788482.1"/>
    </source>
</evidence>
<evidence type="ECO:0000256" key="6">
    <source>
        <dbReference type="SAM" id="SignalP"/>
    </source>
</evidence>
<dbReference type="InterPro" id="IPR036179">
    <property type="entry name" value="Ig-like_dom_sf"/>
</dbReference>
<feature type="compositionally biased region" description="Polar residues" evidence="4">
    <location>
        <begin position="1212"/>
        <end position="1232"/>
    </location>
</feature>
<sequence length="1264" mass="137639">MASLSYYFELLCTVVVLLLYAKGSYTSTLEVGLSFTSEPQDVIATKGQPLALNCAAESAEAYIPLYIAWTKNGDLINDTNSILRNGSLYFKKVVHRRSRGRSDEGIYQCIAQNRAGAILSRPARLQVAVLPRFTQSPLPQTQSVPIGGIARLSCTVKNAVPQASFTWSLNGEPLPQNSDRLIHLSSGILQIHEVRTSDTGNYRCKAINVAGQRTSQSAALEVTASKQAVLPVAFGDTSPVNQILNGPQNTSVSVGGTAILECLVEGDPSPLVTWERQDGSSLPDSAVRLRSNLKILNVGLEDGGVYICKVSTSGEPITAKATLTPLAAPVLQSQPRSIIRKPAYSGRFTCKASGSPPPTITWLKNGDPIEVNKGRIKTYKEANGKESLVVGQPNVEDAGYYQCMVSNVAGNVQAAALLRVIRSDNAPQPPQGLRGVALSDSEILVSWNRPLNNDIIAHSVHYSAVSEGSLELQVVTSHKNDTSKVIRNLLPYTNYSIYVVAYSRTDAGEETLPIVVATSENVPLRAPSVTVSQAGPDSLHVEWEPLSSPDTRGKVVKYRLHWRESEGGADDYIDLMPDEHDYLLGGLFPLTYYDVRVEAGTKKGFPNLRESEWDWVTERTQEDTKEGVPEAVDLFLVKVINATAVNITWTPKASSDIEIMGYQIEWRGTHVSGTYGTKLTSDQKRYQVVPNLYPDTTYKISLKAFNGIGDGEEKVLSVKTNPLAGASPSSPTDPPYMAIPPPPLHLTAETLNATAVLLRWSPPLRNSESIQAYTVKWVQYVTAPNGSYTTVEHLLPIEFASPGDEGSLLVTELQPSTMYEFSVASHSPDMVGPYSQPATATTQAASPSQPRDPKVVLTHDGSMELTWRAPLKSIKPITGYVIQYTPKFSLPPERWYIRKYNGTGTRVIFKDFEPSITYYFKLRAQTAGGGLGPWSSITTIMLPTDCLDGKCSNNVVGDQASSDTPVLSDQMMGVVIGISIGGTCIIICAIIILMRNRCFPPPTAQCRHGYSGGGNGHAHHMVNGHVPNGRVVRVSESQSYELESFVPMLDHTAVRENEESDTKGGGYIIHCNGVVPPVNGLRPNDQRTDQLTNNSANQSLNEEGEGDTSSTRLLSSSQQEGRQNTSPNPHQHAGPRQAKQGTITEQEKTETLSKELATKGVSHTGSYNNREQAPGDQIHDQDTSTRQNVPREPESKLLTTSCLSGHHPPQNDPTSKPHNQGSGTHNVSSYQPHGSDDDPHMLDTRRLHDMSDHNLPASRRNYNV</sequence>
<dbReference type="InterPro" id="IPR007110">
    <property type="entry name" value="Ig-like_dom"/>
</dbReference>
<feature type="compositionally biased region" description="Polar residues" evidence="4">
    <location>
        <begin position="1161"/>
        <end position="1171"/>
    </location>
</feature>
<keyword evidence="5" id="KW-0812">Transmembrane</keyword>
<keyword evidence="8" id="KW-1185">Reference proteome</keyword>
<dbReference type="InterPro" id="IPR003598">
    <property type="entry name" value="Ig_sub2"/>
</dbReference>
<dbReference type="InterPro" id="IPR013098">
    <property type="entry name" value="Ig_I-set"/>
</dbReference>
<dbReference type="PANTHER" id="PTHR44170:SF59">
    <property type="entry name" value="PROTOGENIN-LIKE"/>
    <property type="match status" value="1"/>
</dbReference>
<dbReference type="SUPFAM" id="SSF49265">
    <property type="entry name" value="Fibronectin type III"/>
    <property type="match status" value="3"/>
</dbReference>
<evidence type="ECO:0000313" key="8">
    <source>
        <dbReference type="Proteomes" id="UP000749559"/>
    </source>
</evidence>
<dbReference type="GO" id="GO:0098609">
    <property type="term" value="P:cell-cell adhesion"/>
    <property type="evidence" value="ECO:0007669"/>
    <property type="project" value="TreeGrafter"/>
</dbReference>
<feature type="compositionally biased region" description="Basic and acidic residues" evidence="4">
    <location>
        <begin position="1145"/>
        <end position="1157"/>
    </location>
</feature>
<keyword evidence="3" id="KW-0393">Immunoglobulin domain</keyword>
<dbReference type="Pfam" id="PF07679">
    <property type="entry name" value="I-set"/>
    <property type="match status" value="2"/>
</dbReference>
<feature type="compositionally biased region" description="Low complexity" evidence="4">
    <location>
        <begin position="1108"/>
        <end position="1119"/>
    </location>
</feature>
<comment type="caution">
    <text evidence="7">The sequence shown here is derived from an EMBL/GenBank/DDBJ whole genome shotgun (WGS) entry which is preliminary data.</text>
</comment>
<gene>
    <name evidence="7" type="ORF">OFUS_LOCUS14005</name>
</gene>
<dbReference type="CDD" id="cd00063">
    <property type="entry name" value="FN3"/>
    <property type="match status" value="5"/>
</dbReference>
<dbReference type="Pfam" id="PF00041">
    <property type="entry name" value="fn3"/>
    <property type="match status" value="5"/>
</dbReference>
<keyword evidence="6" id="KW-0732">Signal</keyword>
<dbReference type="OrthoDB" id="6155648at2759"/>
<keyword evidence="2" id="KW-1015">Disulfide bond</keyword>
<feature type="region of interest" description="Disordered" evidence="4">
    <location>
        <begin position="832"/>
        <end position="854"/>
    </location>
</feature>
<dbReference type="PANTHER" id="PTHR44170">
    <property type="entry name" value="PROTEIN SIDEKICK"/>
    <property type="match status" value="1"/>
</dbReference>
<evidence type="ECO:0000256" key="5">
    <source>
        <dbReference type="SAM" id="Phobius"/>
    </source>
</evidence>
<dbReference type="EMBL" id="CAIIXF020000007">
    <property type="protein sequence ID" value="CAH1788482.1"/>
    <property type="molecule type" value="Genomic_DNA"/>
</dbReference>
<keyword evidence="1" id="KW-0677">Repeat</keyword>
<dbReference type="InterPro" id="IPR013783">
    <property type="entry name" value="Ig-like_fold"/>
</dbReference>
<feature type="region of interest" description="Disordered" evidence="4">
    <location>
        <begin position="1078"/>
        <end position="1264"/>
    </location>
</feature>
<reference evidence="7" key="1">
    <citation type="submission" date="2022-03" db="EMBL/GenBank/DDBJ databases">
        <authorList>
            <person name="Martin C."/>
        </authorList>
    </citation>
    <scope>NUCLEOTIDE SEQUENCE</scope>
</reference>
<name>A0A8J1UK87_OWEFU</name>
<dbReference type="PROSITE" id="PS50835">
    <property type="entry name" value="IG_LIKE"/>
    <property type="match status" value="4"/>
</dbReference>
<feature type="compositionally biased region" description="Low complexity" evidence="4">
    <location>
        <begin position="835"/>
        <end position="849"/>
    </location>
</feature>
<evidence type="ECO:0000256" key="1">
    <source>
        <dbReference type="ARBA" id="ARBA00022737"/>
    </source>
</evidence>
<evidence type="ECO:0000256" key="2">
    <source>
        <dbReference type="ARBA" id="ARBA00023157"/>
    </source>
</evidence>